<evidence type="ECO:0000313" key="1">
    <source>
        <dbReference type="EMBL" id="CAI9933724.1"/>
    </source>
</evidence>
<dbReference type="EMBL" id="CAXDID020000211">
    <property type="protein sequence ID" value="CAL6056851.1"/>
    <property type="molecule type" value="Genomic_DNA"/>
</dbReference>
<accession>A0AA86PCJ7</accession>
<sequence>MSCQNNIGQLSEYDQRMIHQFYMIHQFQDKIIDGKLVIKDDQELTDLSFIQNLNVSKVKLDNCQNIKRNIVSNNIKELCINSCNFVNVDGLKLNNLEVLSLRERSMESTLKIFVQMQNNPKFSRLKELDLSENRKEIHRLDNKNLTIAMYCVLYQICYEEELQLNDQKSMTNLLNQNYMGTGLPTQVYYQRL</sequence>
<dbReference type="AlphaFoldDB" id="A0AA86PCJ7"/>
<dbReference type="EMBL" id="CATOUU010000548">
    <property type="protein sequence ID" value="CAI9933724.1"/>
    <property type="molecule type" value="Genomic_DNA"/>
</dbReference>
<comment type="caution">
    <text evidence="1">The sequence shown here is derived from an EMBL/GenBank/DDBJ whole genome shotgun (WGS) entry which is preliminary data.</text>
</comment>
<reference evidence="1" key="1">
    <citation type="submission" date="2023-06" db="EMBL/GenBank/DDBJ databases">
        <authorList>
            <person name="Kurt Z."/>
        </authorList>
    </citation>
    <scope>NUCLEOTIDE SEQUENCE</scope>
</reference>
<proteinExistence type="predicted"/>
<evidence type="ECO:0000313" key="2">
    <source>
        <dbReference type="EMBL" id="CAL6056851.1"/>
    </source>
</evidence>
<dbReference type="Proteomes" id="UP001642409">
    <property type="component" value="Unassembled WGS sequence"/>
</dbReference>
<organism evidence="1">
    <name type="scientific">Hexamita inflata</name>
    <dbReference type="NCBI Taxonomy" id="28002"/>
    <lineage>
        <taxon>Eukaryota</taxon>
        <taxon>Metamonada</taxon>
        <taxon>Diplomonadida</taxon>
        <taxon>Hexamitidae</taxon>
        <taxon>Hexamitinae</taxon>
        <taxon>Hexamita</taxon>
    </lineage>
</organism>
<dbReference type="InterPro" id="IPR032675">
    <property type="entry name" value="LRR_dom_sf"/>
</dbReference>
<dbReference type="Gene3D" id="3.80.10.10">
    <property type="entry name" value="Ribonuclease Inhibitor"/>
    <property type="match status" value="1"/>
</dbReference>
<reference evidence="2 3" key="2">
    <citation type="submission" date="2024-07" db="EMBL/GenBank/DDBJ databases">
        <authorList>
            <person name="Akdeniz Z."/>
        </authorList>
    </citation>
    <scope>NUCLEOTIDE SEQUENCE [LARGE SCALE GENOMIC DNA]</scope>
</reference>
<gene>
    <name evidence="1" type="ORF">HINF_LOCUS21369</name>
    <name evidence="2" type="ORF">HINF_LOCUS47226</name>
</gene>
<protein>
    <submittedName>
        <fullName evidence="1">Leucine-rich repeat domain superfamily</fullName>
    </submittedName>
    <submittedName>
        <fullName evidence="2">Leucine-rich_repeat domain superfamily</fullName>
    </submittedName>
</protein>
<evidence type="ECO:0000313" key="3">
    <source>
        <dbReference type="Proteomes" id="UP001642409"/>
    </source>
</evidence>
<keyword evidence="3" id="KW-1185">Reference proteome</keyword>
<name>A0AA86PCJ7_9EUKA</name>